<organism evidence="1">
    <name type="scientific">uncultured prokaryote</name>
    <dbReference type="NCBI Taxonomy" id="198431"/>
    <lineage>
        <taxon>unclassified sequences</taxon>
        <taxon>environmental samples</taxon>
    </lineage>
</organism>
<dbReference type="Gene3D" id="1.10.10.10">
    <property type="entry name" value="Winged helix-like DNA-binding domain superfamily/Winged helix DNA-binding domain"/>
    <property type="match status" value="1"/>
</dbReference>
<reference evidence="1" key="1">
    <citation type="submission" date="2015-06" db="EMBL/GenBank/DDBJ databases">
        <authorList>
            <person name="Joergensen T."/>
        </authorList>
    </citation>
    <scope>NUCLEOTIDE SEQUENCE</scope>
    <source>
        <strain evidence="1">RGRH0738</strain>
    </source>
</reference>
<evidence type="ECO:0000313" key="1">
    <source>
        <dbReference type="EMBL" id="CRY95704.1"/>
    </source>
</evidence>
<proteinExistence type="predicted"/>
<dbReference type="InterPro" id="IPR036390">
    <property type="entry name" value="WH_DNA-bd_sf"/>
</dbReference>
<sequence length="191" mass="21400">MTEKKQMDLFKAETTWFHVFVSMVENGDVAKLGPYAVTVYLVVKAYTNWKTGKAFPSIETIAEKSGISQAQVKRSLSSLVENGYLDKTKLGRKNSYTLREKVTLKDHEGRPAACATWDYLPSTVEAARAQLKRFMLTGEHDGKILFVENLNLNVQVNQGDYNLNNQAPLDPVTEAALARLKAAMDRANKKE</sequence>
<protein>
    <recommendedName>
        <fullName evidence="2">Helix-turn-helix domain-containing protein</fullName>
    </recommendedName>
</protein>
<reference evidence="1" key="2">
    <citation type="submission" date="2015-07" db="EMBL/GenBank/DDBJ databases">
        <title>Plasmids, circular viruses and viroids from rat gut.</title>
        <authorList>
            <person name="Jorgensen T.J."/>
            <person name="Hansen M.A."/>
            <person name="Xu Z."/>
            <person name="Tabak M.A."/>
            <person name="Sorensen S.J."/>
            <person name="Hansen L.H."/>
        </authorList>
    </citation>
    <scope>NUCLEOTIDE SEQUENCE</scope>
    <source>
        <strain evidence="1">RGRH0738</strain>
    </source>
</reference>
<dbReference type="Pfam" id="PF13730">
    <property type="entry name" value="HTH_36"/>
    <property type="match status" value="1"/>
</dbReference>
<accession>A0A0H5Q2R1</accession>
<dbReference type="SUPFAM" id="SSF46785">
    <property type="entry name" value="Winged helix' DNA-binding domain"/>
    <property type="match status" value="1"/>
</dbReference>
<evidence type="ECO:0008006" key="2">
    <source>
        <dbReference type="Google" id="ProtNLM"/>
    </source>
</evidence>
<dbReference type="InterPro" id="IPR036388">
    <property type="entry name" value="WH-like_DNA-bd_sf"/>
</dbReference>
<name>A0A0H5Q2R1_9ZZZZ</name>
<dbReference type="EMBL" id="LN853349">
    <property type="protein sequence ID" value="CRY95704.1"/>
    <property type="molecule type" value="Genomic_DNA"/>
</dbReference>
<dbReference type="AlphaFoldDB" id="A0A0H5Q2R1"/>